<organism evidence="8 9">
    <name type="scientific">Sanghuangporus baumii</name>
    <name type="common">Phellinus baumii</name>
    <dbReference type="NCBI Taxonomy" id="108892"/>
    <lineage>
        <taxon>Eukaryota</taxon>
        <taxon>Fungi</taxon>
        <taxon>Dikarya</taxon>
        <taxon>Basidiomycota</taxon>
        <taxon>Agaricomycotina</taxon>
        <taxon>Agaricomycetes</taxon>
        <taxon>Hymenochaetales</taxon>
        <taxon>Hymenochaetaceae</taxon>
        <taxon>Sanghuangporus</taxon>
    </lineage>
</organism>
<dbReference type="InterPro" id="IPR047622">
    <property type="entry name" value="GPR1_FUN34_YAAH"/>
</dbReference>
<feature type="transmembrane region" description="Helical" evidence="7">
    <location>
        <begin position="56"/>
        <end position="77"/>
    </location>
</feature>
<dbReference type="PROSITE" id="PS01114">
    <property type="entry name" value="GPR1_FUN34_YAAH"/>
    <property type="match status" value="1"/>
</dbReference>
<comment type="caution">
    <text evidence="8">The sequence shown here is derived from an EMBL/GenBank/DDBJ whole genome shotgun (WGS) entry which is preliminary data.</text>
</comment>
<dbReference type="Pfam" id="PF01184">
    <property type="entry name" value="Gpr1_Fun34_YaaH"/>
    <property type="match status" value="1"/>
</dbReference>
<keyword evidence="9" id="KW-1185">Reference proteome</keyword>
<keyword evidence="4 7" id="KW-1133">Transmembrane helix</keyword>
<comment type="similarity">
    <text evidence="2">Belongs to the acetate uptake transporter (AceTr) (TC 2.A.96) family.</text>
</comment>
<feature type="transmembrane region" description="Helical" evidence="7">
    <location>
        <begin position="89"/>
        <end position="108"/>
    </location>
</feature>
<dbReference type="GO" id="GO:0005886">
    <property type="term" value="C:plasma membrane"/>
    <property type="evidence" value="ECO:0007669"/>
    <property type="project" value="TreeGrafter"/>
</dbReference>
<evidence type="ECO:0000256" key="5">
    <source>
        <dbReference type="ARBA" id="ARBA00023136"/>
    </source>
</evidence>
<dbReference type="PANTHER" id="PTHR31123:SF1">
    <property type="entry name" value="ACCUMULATION OF DYADS PROTEIN 2-RELATED"/>
    <property type="match status" value="1"/>
</dbReference>
<evidence type="ECO:0000313" key="9">
    <source>
        <dbReference type="Proteomes" id="UP000757232"/>
    </source>
</evidence>
<protein>
    <submittedName>
        <fullName evidence="8">Uncharacterized protein</fullName>
    </submittedName>
</protein>
<evidence type="ECO:0000256" key="2">
    <source>
        <dbReference type="ARBA" id="ARBA00005587"/>
    </source>
</evidence>
<evidence type="ECO:0000313" key="8">
    <source>
        <dbReference type="EMBL" id="OCB90808.1"/>
    </source>
</evidence>
<evidence type="ECO:0000256" key="1">
    <source>
        <dbReference type="ARBA" id="ARBA00004141"/>
    </source>
</evidence>
<comment type="subcellular location">
    <subcellularLocation>
        <location evidence="1">Membrane</location>
        <topology evidence="1">Multi-pass membrane protein</topology>
    </subcellularLocation>
</comment>
<feature type="transmembrane region" description="Helical" evidence="7">
    <location>
        <begin position="154"/>
        <end position="172"/>
    </location>
</feature>
<dbReference type="GO" id="GO:0015123">
    <property type="term" value="F:acetate transmembrane transporter activity"/>
    <property type="evidence" value="ECO:0007669"/>
    <property type="project" value="TreeGrafter"/>
</dbReference>
<feature type="transmembrane region" description="Helical" evidence="7">
    <location>
        <begin position="209"/>
        <end position="229"/>
    </location>
</feature>
<evidence type="ECO:0000256" key="3">
    <source>
        <dbReference type="ARBA" id="ARBA00022692"/>
    </source>
</evidence>
<feature type="transmembrane region" description="Helical" evidence="7">
    <location>
        <begin position="179"/>
        <end position="197"/>
    </location>
</feature>
<dbReference type="OrthoDB" id="3648309at2759"/>
<keyword evidence="3 7" id="KW-0812">Transmembrane</keyword>
<dbReference type="InterPro" id="IPR051633">
    <property type="entry name" value="AceTr"/>
</dbReference>
<feature type="region of interest" description="Disordered" evidence="6">
    <location>
        <begin position="1"/>
        <end position="35"/>
    </location>
</feature>
<dbReference type="NCBIfam" id="NF038013">
    <property type="entry name" value="AceTr_1"/>
    <property type="match status" value="1"/>
</dbReference>
<dbReference type="AlphaFoldDB" id="A0A9Q5I347"/>
<accession>A0A9Q5I347</accession>
<proteinExistence type="inferred from homology"/>
<dbReference type="PANTHER" id="PTHR31123">
    <property type="entry name" value="ACCUMULATION OF DYADS PROTEIN 2-RELATED"/>
    <property type="match status" value="1"/>
</dbReference>
<reference evidence="8" key="1">
    <citation type="submission" date="2016-06" db="EMBL/GenBank/DDBJ databases">
        <title>Draft Genome sequence of the fungus Inonotus baumii.</title>
        <authorList>
            <person name="Zhu H."/>
            <person name="Lin W."/>
        </authorList>
    </citation>
    <scope>NUCLEOTIDE SEQUENCE</scope>
    <source>
        <strain evidence="8">821</strain>
    </source>
</reference>
<sequence>MADIEKHGNGGSVGHPGAPNQDTFPMGAGGTGGPPTLGASGVQQHFYQGGLPLRTFANPAPLGLFSFASTTFILSLVNVNARGVSTPNVVVGMALACGGLAQLLAGMWEFAAGNTFGATAFSSYGAFWISWAVIEIPDSGVIAAYDNEDDLANALGFYLAAWFMFTFMMLIASLRSNAGLISLFFFLTLTFMFLMIAEFTGNNSVHETGGGFGIVTAAIAYYCACANLFSRDSSFVSLPLLPIPKPRTA</sequence>
<gene>
    <name evidence="8" type="ORF">A7U60_g1993</name>
</gene>
<dbReference type="InterPro" id="IPR000791">
    <property type="entry name" value="Gpr1/Fun34/SatP-like"/>
</dbReference>
<evidence type="ECO:0000256" key="7">
    <source>
        <dbReference type="SAM" id="Phobius"/>
    </source>
</evidence>
<dbReference type="Proteomes" id="UP000757232">
    <property type="component" value="Unassembled WGS sequence"/>
</dbReference>
<keyword evidence="5 7" id="KW-0472">Membrane</keyword>
<evidence type="ECO:0000256" key="6">
    <source>
        <dbReference type="SAM" id="MobiDB-lite"/>
    </source>
</evidence>
<dbReference type="EMBL" id="LNZH02000117">
    <property type="protein sequence ID" value="OCB90808.1"/>
    <property type="molecule type" value="Genomic_DNA"/>
</dbReference>
<name>A0A9Q5I347_SANBA</name>
<evidence type="ECO:0000256" key="4">
    <source>
        <dbReference type="ARBA" id="ARBA00022989"/>
    </source>
</evidence>